<dbReference type="PANTHER" id="PTHR38041:SF2">
    <property type="entry name" value="SECRETED CHORISMATE MUTASE"/>
    <property type="match status" value="1"/>
</dbReference>
<reference evidence="8 9" key="1">
    <citation type="submission" date="2018-09" db="EMBL/GenBank/DDBJ databases">
        <authorList>
            <person name="Le Fleche-Mateos A."/>
        </authorList>
    </citation>
    <scope>NUCLEOTIDE SEQUENCE [LARGE SCALE GENOMIC DNA]</scope>
    <source>
        <strain evidence="8 9">DSM 30078</strain>
    </source>
</reference>
<accession>A0ABX9P1X8</accession>
<keyword evidence="4 5" id="KW-0413">Isomerase</keyword>
<dbReference type="SUPFAM" id="SSF48600">
    <property type="entry name" value="Chorismate mutase II"/>
    <property type="match status" value="1"/>
</dbReference>
<evidence type="ECO:0000256" key="3">
    <source>
        <dbReference type="ARBA" id="ARBA00022729"/>
    </source>
</evidence>
<dbReference type="NCBIfam" id="NF005965">
    <property type="entry name" value="PRK08055.1"/>
    <property type="match status" value="1"/>
</dbReference>
<sequence length="180" mass="19611">MHQLVLLVSLFCMVSSAFASPDPATSLASAMNQRMQVMKDVAGYKSAHHLPVEDLVREQKVLAAAQAEAGEAGVDPQSVAPFIQAQMDAAKAIQYRYLADWLSRPEPDWKPANLEDVRARISQYDNVILKTISEQLKSGGFSDGERAQLLSLLNAPQLSGADKQRLVDSLALIKPKLPGQ</sequence>
<dbReference type="EMBL" id="RAHG01000006">
    <property type="protein sequence ID" value="RJT12408.1"/>
    <property type="molecule type" value="Genomic_DNA"/>
</dbReference>
<evidence type="ECO:0000313" key="8">
    <source>
        <dbReference type="EMBL" id="RJT12408.1"/>
    </source>
</evidence>
<dbReference type="GeneID" id="88081009"/>
<dbReference type="GO" id="GO:0004106">
    <property type="term" value="F:chorismate mutase activity"/>
    <property type="evidence" value="ECO:0007669"/>
    <property type="project" value="UniProtKB-EC"/>
</dbReference>
<dbReference type="PIRSF" id="PIRSF026640">
    <property type="entry name" value="Peripl_chor_mut"/>
    <property type="match status" value="1"/>
</dbReference>
<evidence type="ECO:0000256" key="1">
    <source>
        <dbReference type="ARBA" id="ARBA00004817"/>
    </source>
</evidence>
<dbReference type="RefSeq" id="WP_112167678.1">
    <property type="nucleotide sequence ID" value="NZ_CP065024.1"/>
</dbReference>
<feature type="chain" id="PRO_5046131091" description="Chorismate mutase" evidence="6">
    <location>
        <begin position="20"/>
        <end position="180"/>
    </location>
</feature>
<dbReference type="Proteomes" id="UP000284119">
    <property type="component" value="Unassembled WGS sequence"/>
</dbReference>
<dbReference type="NCBIfam" id="TIGR01806">
    <property type="entry name" value="CM_mono2"/>
    <property type="match status" value="1"/>
</dbReference>
<feature type="domain" description="Chorismate mutase" evidence="7">
    <location>
        <begin position="5"/>
        <end position="98"/>
    </location>
</feature>
<dbReference type="PANTHER" id="PTHR38041">
    <property type="entry name" value="CHORISMATE MUTASE"/>
    <property type="match status" value="1"/>
</dbReference>
<name>A0ABX9P1X8_9GAMM</name>
<dbReference type="InterPro" id="IPR036263">
    <property type="entry name" value="Chorismate_II_sf"/>
</dbReference>
<evidence type="ECO:0000256" key="5">
    <source>
        <dbReference type="PIRNR" id="PIRNR026640"/>
    </source>
</evidence>
<dbReference type="SMART" id="SM00830">
    <property type="entry name" value="CM_2"/>
    <property type="match status" value="1"/>
</dbReference>
<evidence type="ECO:0000256" key="2">
    <source>
        <dbReference type="ARBA" id="ARBA00012404"/>
    </source>
</evidence>
<dbReference type="InterPro" id="IPR051331">
    <property type="entry name" value="Chorismate_mutase-related"/>
</dbReference>
<dbReference type="InterPro" id="IPR008240">
    <property type="entry name" value="Chorismate_mutase_periplasmic"/>
</dbReference>
<evidence type="ECO:0000256" key="4">
    <source>
        <dbReference type="ARBA" id="ARBA00023235"/>
    </source>
</evidence>
<evidence type="ECO:0000256" key="6">
    <source>
        <dbReference type="SAM" id="SignalP"/>
    </source>
</evidence>
<comment type="function">
    <text evidence="5">Catalyzes the Claisen rearrangement of chorismate to prephenate.</text>
</comment>
<feature type="signal peptide" evidence="6">
    <location>
        <begin position="1"/>
        <end position="19"/>
    </location>
</feature>
<dbReference type="PROSITE" id="PS51168">
    <property type="entry name" value="CHORISMATE_MUT_2"/>
    <property type="match status" value="1"/>
</dbReference>
<protein>
    <recommendedName>
        <fullName evidence="2 5">Chorismate mutase</fullName>
        <ecNumber evidence="2 5">5.4.99.5</ecNumber>
    </recommendedName>
</protein>
<dbReference type="InterPro" id="IPR036979">
    <property type="entry name" value="CM_dom_sf"/>
</dbReference>
<evidence type="ECO:0000259" key="7">
    <source>
        <dbReference type="PROSITE" id="PS51168"/>
    </source>
</evidence>
<gene>
    <name evidence="8" type="ORF">D5396_14795</name>
</gene>
<keyword evidence="9" id="KW-1185">Reference proteome</keyword>
<dbReference type="Gene3D" id="1.20.59.10">
    <property type="entry name" value="Chorismate mutase"/>
    <property type="match status" value="1"/>
</dbReference>
<evidence type="ECO:0000313" key="9">
    <source>
        <dbReference type="Proteomes" id="UP000284119"/>
    </source>
</evidence>
<comment type="pathway">
    <text evidence="1 5">Metabolic intermediate biosynthesis; prephenate biosynthesis; prephenate from chorismate: step 1/1.</text>
</comment>
<dbReference type="InterPro" id="IPR002701">
    <property type="entry name" value="CM_II_prokaryot"/>
</dbReference>
<organism evidence="8 9">
    <name type="scientific">Rahnella inusitata</name>
    <dbReference type="NCBI Taxonomy" id="58169"/>
    <lineage>
        <taxon>Bacteria</taxon>
        <taxon>Pseudomonadati</taxon>
        <taxon>Pseudomonadota</taxon>
        <taxon>Gammaproteobacteria</taxon>
        <taxon>Enterobacterales</taxon>
        <taxon>Yersiniaceae</taxon>
        <taxon>Rahnella</taxon>
    </lineage>
</organism>
<keyword evidence="3 6" id="KW-0732">Signal</keyword>
<dbReference type="EC" id="5.4.99.5" evidence="2 5"/>
<comment type="catalytic activity">
    <reaction evidence="5">
        <text>chorismate = prephenate</text>
        <dbReference type="Rhea" id="RHEA:13897"/>
        <dbReference type="ChEBI" id="CHEBI:29748"/>
        <dbReference type="ChEBI" id="CHEBI:29934"/>
        <dbReference type="EC" id="5.4.99.5"/>
    </reaction>
</comment>
<proteinExistence type="predicted"/>
<dbReference type="Pfam" id="PF01817">
    <property type="entry name" value="CM_2"/>
    <property type="match status" value="1"/>
</dbReference>
<comment type="caution">
    <text evidence="8">The sequence shown here is derived from an EMBL/GenBank/DDBJ whole genome shotgun (WGS) entry which is preliminary data.</text>
</comment>